<dbReference type="Pfam" id="PF04773">
    <property type="entry name" value="FecR"/>
    <property type="match status" value="1"/>
</dbReference>
<name>A0ABT6N0T1_9SPHN</name>
<dbReference type="PANTHER" id="PTHR30273">
    <property type="entry name" value="PERIPLASMIC SIGNAL SENSOR AND SIGMA FACTOR ACTIVATOR FECR-RELATED"/>
    <property type="match status" value="1"/>
</dbReference>
<evidence type="ECO:0000259" key="1">
    <source>
        <dbReference type="Pfam" id="PF04773"/>
    </source>
</evidence>
<protein>
    <submittedName>
        <fullName evidence="2">FecR domain-containing protein</fullName>
    </submittedName>
</protein>
<feature type="domain" description="FecR protein" evidence="1">
    <location>
        <begin position="101"/>
        <end position="192"/>
    </location>
</feature>
<evidence type="ECO:0000313" key="2">
    <source>
        <dbReference type="EMBL" id="MDH7638802.1"/>
    </source>
</evidence>
<accession>A0ABT6N0T1</accession>
<sequence length="308" mass="33129">MINDLACQWAARIERGLDDAERTSLEEWIYADRRHRGALLRAQAALSLLDRGRALPPAEEQPDEAGPAPGRRRFLQFGGGAIAAAIAGGVGLRMWPKGTPISTGVGEIRRMPLGDGSVAVVNSSSRLRVAFTRNARDIELAEGEAWFEVAHNRARPFTVHAGPVRVQAVGTAFDVRRRDGGSDVTVTEGTVKLWSTASGAEPVFVRAGQRAVMTDEAGVVISSLAPATSDQSLAWREGRIVLDDMTLAAAAAEFNRYHAEQLVIDPALADKQVVGWFRTDDLDGFATASAAMVGGRVVRDRNVIRIVP</sequence>
<proteinExistence type="predicted"/>
<dbReference type="Proteomes" id="UP001160625">
    <property type="component" value="Unassembled WGS sequence"/>
</dbReference>
<reference evidence="2" key="1">
    <citation type="submission" date="2023-04" db="EMBL/GenBank/DDBJ databases">
        <title>Sphingomonas sp. MAHUQ-71 isolated from rice field.</title>
        <authorList>
            <person name="Huq M.A."/>
        </authorList>
    </citation>
    <scope>NUCLEOTIDE SEQUENCE</scope>
    <source>
        <strain evidence="2">MAHUQ-71</strain>
    </source>
</reference>
<gene>
    <name evidence="2" type="ORF">QGN17_08670</name>
</gene>
<dbReference type="PIRSF" id="PIRSF018266">
    <property type="entry name" value="FecR"/>
    <property type="match status" value="1"/>
</dbReference>
<dbReference type="EMBL" id="JARYGZ010000001">
    <property type="protein sequence ID" value="MDH7638802.1"/>
    <property type="molecule type" value="Genomic_DNA"/>
</dbReference>
<evidence type="ECO:0000313" key="3">
    <source>
        <dbReference type="Proteomes" id="UP001160625"/>
    </source>
</evidence>
<dbReference type="RefSeq" id="WP_281044080.1">
    <property type="nucleotide sequence ID" value="NZ_JARYGZ010000001.1"/>
</dbReference>
<dbReference type="Gene3D" id="2.60.120.1440">
    <property type="match status" value="1"/>
</dbReference>
<keyword evidence="3" id="KW-1185">Reference proteome</keyword>
<comment type="caution">
    <text evidence="2">The sequence shown here is derived from an EMBL/GenBank/DDBJ whole genome shotgun (WGS) entry which is preliminary data.</text>
</comment>
<organism evidence="2 3">
    <name type="scientific">Sphingomonas oryzagri</name>
    <dbReference type="NCBI Taxonomy" id="3042314"/>
    <lineage>
        <taxon>Bacteria</taxon>
        <taxon>Pseudomonadati</taxon>
        <taxon>Pseudomonadota</taxon>
        <taxon>Alphaproteobacteria</taxon>
        <taxon>Sphingomonadales</taxon>
        <taxon>Sphingomonadaceae</taxon>
        <taxon>Sphingomonas</taxon>
    </lineage>
</organism>
<dbReference type="InterPro" id="IPR012373">
    <property type="entry name" value="Ferrdict_sens_TM"/>
</dbReference>
<dbReference type="InterPro" id="IPR006860">
    <property type="entry name" value="FecR"/>
</dbReference>
<dbReference type="PANTHER" id="PTHR30273:SF2">
    <property type="entry name" value="PROTEIN FECR"/>
    <property type="match status" value="1"/>
</dbReference>